<dbReference type="GO" id="GO:0008270">
    <property type="term" value="F:zinc ion binding"/>
    <property type="evidence" value="ECO:0007669"/>
    <property type="project" value="InterPro"/>
</dbReference>
<evidence type="ECO:0000256" key="2">
    <source>
        <dbReference type="ARBA" id="ARBA00022801"/>
    </source>
</evidence>
<keyword evidence="2" id="KW-0378">Hydrolase</keyword>
<dbReference type="Gene3D" id="3.20.20.140">
    <property type="entry name" value="Metal-dependent hydrolases"/>
    <property type="match status" value="1"/>
</dbReference>
<dbReference type="PANTHER" id="PTHR10819:SF3">
    <property type="entry name" value="PHOSPHOTRIESTERASE-RELATED PROTEIN"/>
    <property type="match status" value="1"/>
</dbReference>
<keyword evidence="1" id="KW-0479">Metal-binding</keyword>
<evidence type="ECO:0000256" key="1">
    <source>
        <dbReference type="ARBA" id="ARBA00022723"/>
    </source>
</evidence>
<reference evidence="3" key="1">
    <citation type="journal article" date="2015" name="Nature">
        <title>Complex archaea that bridge the gap between prokaryotes and eukaryotes.</title>
        <authorList>
            <person name="Spang A."/>
            <person name="Saw J.H."/>
            <person name="Jorgensen S.L."/>
            <person name="Zaremba-Niedzwiedzka K."/>
            <person name="Martijn J."/>
            <person name="Lind A.E."/>
            <person name="van Eijk R."/>
            <person name="Schleper C."/>
            <person name="Guy L."/>
            <person name="Ettema T.J."/>
        </authorList>
    </citation>
    <scope>NUCLEOTIDE SEQUENCE</scope>
</reference>
<dbReference type="Pfam" id="PF02126">
    <property type="entry name" value="PTE"/>
    <property type="match status" value="1"/>
</dbReference>
<evidence type="ECO:0008006" key="4">
    <source>
        <dbReference type="Google" id="ProtNLM"/>
    </source>
</evidence>
<protein>
    <recommendedName>
        <fullName evidence="4">Phosphotriesterase</fullName>
    </recommendedName>
</protein>
<accession>A0A0F9JSA1</accession>
<dbReference type="PROSITE" id="PS51347">
    <property type="entry name" value="PHOSPHOTRIESTERASE_2"/>
    <property type="match status" value="1"/>
</dbReference>
<comment type="caution">
    <text evidence="3">The sequence shown here is derived from an EMBL/GenBank/DDBJ whole genome shotgun (WGS) entry which is preliminary data.</text>
</comment>
<organism evidence="3">
    <name type="scientific">marine sediment metagenome</name>
    <dbReference type="NCBI Taxonomy" id="412755"/>
    <lineage>
        <taxon>unclassified sequences</taxon>
        <taxon>metagenomes</taxon>
        <taxon>ecological metagenomes</taxon>
    </lineage>
</organism>
<dbReference type="AlphaFoldDB" id="A0A0F9JSA1"/>
<evidence type="ECO:0000313" key="3">
    <source>
        <dbReference type="EMBL" id="KKM65301.1"/>
    </source>
</evidence>
<dbReference type="EMBL" id="LAZR01010748">
    <property type="protein sequence ID" value="KKM65301.1"/>
    <property type="molecule type" value="Genomic_DNA"/>
</dbReference>
<dbReference type="PANTHER" id="PTHR10819">
    <property type="entry name" value="PHOSPHOTRIESTERASE-RELATED"/>
    <property type="match status" value="1"/>
</dbReference>
<gene>
    <name evidence="3" type="ORF">LCGC14_1492610</name>
</gene>
<dbReference type="SUPFAM" id="SSF51556">
    <property type="entry name" value="Metallo-dependent hydrolases"/>
    <property type="match status" value="1"/>
</dbReference>
<dbReference type="GO" id="GO:0016787">
    <property type="term" value="F:hydrolase activity"/>
    <property type="evidence" value="ECO:0007669"/>
    <property type="project" value="UniProtKB-KW"/>
</dbReference>
<proteinExistence type="predicted"/>
<feature type="non-terminal residue" evidence="3">
    <location>
        <position position="1"/>
    </location>
</feature>
<name>A0A0F9JSA1_9ZZZZ</name>
<dbReference type="InterPro" id="IPR032466">
    <property type="entry name" value="Metal_Hydrolase"/>
</dbReference>
<dbReference type="InterPro" id="IPR001559">
    <property type="entry name" value="Phosphotriesterase"/>
</dbReference>
<sequence>HTGNNLKAVRRQFALLKKHGVSPTALIWIHANKSDNDRQLLSVASSGAWVSLDGVDPYNIDEYVDRIALFKKNFLLHKVLLSHDGNSFPRGAAIRQYHAIAEILLPKLRELGYSEAEIHQLTVENPRNAYTVRVRSL</sequence>